<dbReference type="EMBL" id="CP007536">
    <property type="protein sequence ID" value="AIC15994.1"/>
    <property type="molecule type" value="Genomic_DNA"/>
</dbReference>
<dbReference type="InterPro" id="IPR041528">
    <property type="entry name" value="Cas6b_N"/>
</dbReference>
<feature type="domain" description="Cas6b C-terminal" evidence="1">
    <location>
        <begin position="105"/>
        <end position="214"/>
    </location>
</feature>
<name>A0A060HHC9_9ARCH</name>
<sequence length="215" mass="24550">MDKIEVCYAYIEVPDASTISAVALRGFLGYLFVEDTEFHHHSDSPYHYPLVQYKKVRGRLMVMGLKDYAEVVCRKMSTLDHITTPNGRINVQSVDLVTDSFSVKEETRIRFRFATPWIALNEENYQKFRNLESAKKKAFLEKILVGNVLSAIKGLSVFAKFKVTADLETFRPQRVFVHENQFQAFRASFTTNVNLPRFFGLGKSVSKGFGAIESS</sequence>
<evidence type="ECO:0000259" key="1">
    <source>
        <dbReference type="Pfam" id="PF17262"/>
    </source>
</evidence>
<dbReference type="STRING" id="926571.NVIE_017330"/>
<proteinExistence type="predicted"/>
<evidence type="ECO:0000313" key="3">
    <source>
        <dbReference type="EMBL" id="AIC15994.1"/>
    </source>
</evidence>
<organism evidence="3 4">
    <name type="scientific">Nitrososphaera viennensis EN76</name>
    <dbReference type="NCBI Taxonomy" id="926571"/>
    <lineage>
        <taxon>Archaea</taxon>
        <taxon>Nitrososphaerota</taxon>
        <taxon>Nitrososphaeria</taxon>
        <taxon>Nitrososphaerales</taxon>
        <taxon>Nitrososphaeraceae</taxon>
        <taxon>Nitrososphaera</taxon>
    </lineage>
</organism>
<dbReference type="AlphaFoldDB" id="A0A060HHC9"/>
<protein>
    <submittedName>
        <fullName evidence="3">Putative CRISPR-associated protein</fullName>
    </submittedName>
</protein>
<evidence type="ECO:0000259" key="2">
    <source>
        <dbReference type="Pfam" id="PF17955"/>
    </source>
</evidence>
<feature type="domain" description="Cas6b N-terminal" evidence="2">
    <location>
        <begin position="12"/>
        <end position="100"/>
    </location>
</feature>
<dbReference type="HOGENOM" id="CLU_086561_0_0_2"/>
<dbReference type="RefSeq" id="WP_075054870.1">
    <property type="nucleotide sequence ID" value="NZ_CP007536.1"/>
</dbReference>
<dbReference type="Proteomes" id="UP000027093">
    <property type="component" value="Chromosome"/>
</dbReference>
<reference evidence="3 4" key="1">
    <citation type="journal article" date="2014" name="Int. J. Syst. Evol. Microbiol.">
        <title>Nitrososphaera viennensis gen. nov., sp. nov., an aerobic and mesophilic, ammonia-oxidizing archaeon from soil and a member of the archaeal phylum Thaumarchaeota.</title>
        <authorList>
            <person name="Stieglmeier M."/>
            <person name="Klingl A."/>
            <person name="Alves R.J."/>
            <person name="Rittmann S.K."/>
            <person name="Melcher M."/>
            <person name="Leisch N."/>
            <person name="Schleper C."/>
        </authorList>
    </citation>
    <scope>NUCLEOTIDE SEQUENCE [LARGE SCALE GENOMIC DNA]</scope>
    <source>
        <strain evidence="3">EN76</strain>
    </source>
</reference>
<dbReference type="Pfam" id="PF17955">
    <property type="entry name" value="Cas6b_N"/>
    <property type="match status" value="1"/>
</dbReference>
<keyword evidence="4" id="KW-1185">Reference proteome</keyword>
<dbReference type="Pfam" id="PF17262">
    <property type="entry name" value="Cas6b_C"/>
    <property type="match status" value="1"/>
</dbReference>
<dbReference type="GeneID" id="74947000"/>
<dbReference type="InterPro" id="IPR020209">
    <property type="entry name" value="Cas6b_C"/>
</dbReference>
<evidence type="ECO:0000313" key="4">
    <source>
        <dbReference type="Proteomes" id="UP000027093"/>
    </source>
</evidence>
<dbReference type="OrthoDB" id="145577at2157"/>
<accession>A0A060HHC9</accession>
<gene>
    <name evidence="3" type="ORF">NVIE_017330</name>
</gene>
<dbReference type="KEGG" id="nvn:NVIE_017330"/>